<feature type="domain" description="ATPase BadF/BadG/BcrA/BcrD type" evidence="1">
    <location>
        <begin position="4"/>
        <end position="320"/>
    </location>
</feature>
<dbReference type="InterPro" id="IPR052519">
    <property type="entry name" value="Euk-type_GlcNAc_Kinase"/>
</dbReference>
<dbReference type="CDD" id="cd24007">
    <property type="entry name" value="ASKHA_NBD_eukNAGK-like"/>
    <property type="match status" value="1"/>
</dbReference>
<dbReference type="InterPro" id="IPR043129">
    <property type="entry name" value="ATPase_NBD"/>
</dbReference>
<reference evidence="2 3" key="1">
    <citation type="submission" date="2021-08" db="EMBL/GenBank/DDBJ databases">
        <title>Collinsella faecalis sp. nov. isolated from swine faeces.</title>
        <authorList>
            <person name="Oh B.S."/>
            <person name="Lee J.H."/>
        </authorList>
    </citation>
    <scope>NUCLEOTIDE SEQUENCE [LARGE SCALE GENOMIC DNA]</scope>
    <source>
        <strain evidence="2 3">AGMB00827</strain>
    </source>
</reference>
<gene>
    <name evidence="2" type="ORF">K6V98_02085</name>
</gene>
<keyword evidence="3" id="KW-1185">Reference proteome</keyword>
<dbReference type="Pfam" id="PF01869">
    <property type="entry name" value="BcrAD_BadFG"/>
    <property type="match status" value="1"/>
</dbReference>
<name>A0ABS7MIG2_9ACTN</name>
<protein>
    <submittedName>
        <fullName evidence="2">BadF/BadG/BcrA/BcrD type ATPase</fullName>
    </submittedName>
</protein>
<dbReference type="Proteomes" id="UP000700908">
    <property type="component" value="Unassembled WGS sequence"/>
</dbReference>
<evidence type="ECO:0000259" key="1">
    <source>
        <dbReference type="Pfam" id="PF01869"/>
    </source>
</evidence>
<dbReference type="RefSeq" id="WP_222198891.1">
    <property type="nucleotide sequence ID" value="NZ_JAIMFO010000004.1"/>
</dbReference>
<accession>A0ABS7MIG2</accession>
<evidence type="ECO:0000313" key="2">
    <source>
        <dbReference type="EMBL" id="MBY4797154.1"/>
    </source>
</evidence>
<dbReference type="InterPro" id="IPR002731">
    <property type="entry name" value="ATPase_BadF"/>
</dbReference>
<comment type="caution">
    <text evidence="2">The sequence shown here is derived from an EMBL/GenBank/DDBJ whole genome shotgun (WGS) entry which is preliminary data.</text>
</comment>
<dbReference type="EMBL" id="JAIMFO010000004">
    <property type="protein sequence ID" value="MBY4797154.1"/>
    <property type="molecule type" value="Genomic_DNA"/>
</dbReference>
<dbReference type="Gene3D" id="3.30.420.40">
    <property type="match status" value="2"/>
</dbReference>
<organism evidence="2 3">
    <name type="scientific">Collinsella ureilytica</name>
    <dbReference type="NCBI Taxonomy" id="2869515"/>
    <lineage>
        <taxon>Bacteria</taxon>
        <taxon>Bacillati</taxon>
        <taxon>Actinomycetota</taxon>
        <taxon>Coriobacteriia</taxon>
        <taxon>Coriobacteriales</taxon>
        <taxon>Coriobacteriaceae</taxon>
        <taxon>Collinsella</taxon>
    </lineage>
</organism>
<dbReference type="SUPFAM" id="SSF53067">
    <property type="entry name" value="Actin-like ATPase domain"/>
    <property type="match status" value="2"/>
</dbReference>
<proteinExistence type="predicted"/>
<sequence length="328" mass="34214">MLILGIDGGGTKTSCTLFEIDSDLSGNTTSDTRYMPKDDASLANSLAPRALGSLRLPTCHWAQAGTEGMQDVLSKAIAWADERAGAASFGIAYGICGYGEGAEISQTIEAVCRTVAGGREHLIVNDVEAAWAGSLALQDGIVIIAGTGSIAFGSRHGQQMRCGGWDYLLGDEGSGGWMGKELLYAFTRQADGRRPKGPLFDLVTQKLSLDDPFDLISFAHEHFGSRATISALSPLVTEAAKAGDLDALEIFATAAQQEAELVSTIATNLFQSEDGTIPVSYVGGTFAAGSLVLDPLAEALPRQCVLTQPLFGPEAGAALLLATQVGLI</sequence>
<dbReference type="PANTHER" id="PTHR43190">
    <property type="entry name" value="N-ACETYL-D-GLUCOSAMINE KINASE"/>
    <property type="match status" value="1"/>
</dbReference>
<evidence type="ECO:0000313" key="3">
    <source>
        <dbReference type="Proteomes" id="UP000700908"/>
    </source>
</evidence>
<dbReference type="PANTHER" id="PTHR43190:SF3">
    <property type="entry name" value="N-ACETYL-D-GLUCOSAMINE KINASE"/>
    <property type="match status" value="1"/>
</dbReference>